<keyword evidence="2 3" id="KW-0378">Hydrolase</keyword>
<dbReference type="Gene3D" id="3.40.50.1820">
    <property type="entry name" value="alpha/beta hydrolase"/>
    <property type="match status" value="1"/>
</dbReference>
<protein>
    <recommendedName>
        <fullName evidence="3">Carboxylic ester hydrolase</fullName>
        <ecNumber evidence="3">3.1.1.-</ecNumber>
    </recommendedName>
</protein>
<dbReference type="Proteomes" id="UP000091956">
    <property type="component" value="Unassembled WGS sequence"/>
</dbReference>
<feature type="chain" id="PRO_5008448115" description="Carboxylic ester hydrolase" evidence="3">
    <location>
        <begin position="23"/>
        <end position="550"/>
    </location>
</feature>
<dbReference type="SUPFAM" id="SSF53474">
    <property type="entry name" value="alpha/beta-Hydrolases"/>
    <property type="match status" value="1"/>
</dbReference>
<evidence type="ECO:0000256" key="1">
    <source>
        <dbReference type="ARBA" id="ARBA00005964"/>
    </source>
</evidence>
<evidence type="ECO:0000256" key="3">
    <source>
        <dbReference type="RuleBase" id="RU361235"/>
    </source>
</evidence>
<dbReference type="Pfam" id="PF00135">
    <property type="entry name" value="COesterase"/>
    <property type="match status" value="1"/>
</dbReference>
<keyword evidence="3" id="KW-0732">Signal</keyword>
<accession>A0A1B8GDH0</accession>
<dbReference type="OrthoDB" id="408631at2759"/>
<dbReference type="STRING" id="342668.A0A1B8GDH0"/>
<evidence type="ECO:0000256" key="2">
    <source>
        <dbReference type="ARBA" id="ARBA00022801"/>
    </source>
</evidence>
<dbReference type="EMBL" id="KV460249">
    <property type="protein sequence ID" value="OBT93878.1"/>
    <property type="molecule type" value="Genomic_DNA"/>
</dbReference>
<evidence type="ECO:0000313" key="5">
    <source>
        <dbReference type="EMBL" id="OBT93878.1"/>
    </source>
</evidence>
<dbReference type="GeneID" id="28841892"/>
<dbReference type="InterPro" id="IPR002018">
    <property type="entry name" value="CarbesteraseB"/>
</dbReference>
<dbReference type="InterPro" id="IPR050654">
    <property type="entry name" value="AChE-related_enzymes"/>
</dbReference>
<evidence type="ECO:0000259" key="4">
    <source>
        <dbReference type="Pfam" id="PF00135"/>
    </source>
</evidence>
<keyword evidence="6" id="KW-1185">Reference proteome</keyword>
<proteinExistence type="inferred from homology"/>
<dbReference type="ESTHER" id="9pezi-a0a094egw6">
    <property type="family name" value="Fungal_carboxylesterase_lipase"/>
</dbReference>
<organism evidence="5 6">
    <name type="scientific">Pseudogymnoascus verrucosus</name>
    <dbReference type="NCBI Taxonomy" id="342668"/>
    <lineage>
        <taxon>Eukaryota</taxon>
        <taxon>Fungi</taxon>
        <taxon>Dikarya</taxon>
        <taxon>Ascomycota</taxon>
        <taxon>Pezizomycotina</taxon>
        <taxon>Leotiomycetes</taxon>
        <taxon>Thelebolales</taxon>
        <taxon>Thelebolaceae</taxon>
        <taxon>Pseudogymnoascus</taxon>
    </lineage>
</organism>
<comment type="similarity">
    <text evidence="1 3">Belongs to the type-B carboxylesterase/lipase family.</text>
</comment>
<dbReference type="PANTHER" id="PTHR43918">
    <property type="entry name" value="ACETYLCHOLINESTERASE"/>
    <property type="match status" value="1"/>
</dbReference>
<reference evidence="5 6" key="1">
    <citation type="submission" date="2016-03" db="EMBL/GenBank/DDBJ databases">
        <title>Comparative genomics of Pseudogymnoascus destructans, the fungus causing white-nose syndrome of bats.</title>
        <authorList>
            <person name="Palmer J.M."/>
            <person name="Drees K.P."/>
            <person name="Foster J.T."/>
            <person name="Lindner D.L."/>
        </authorList>
    </citation>
    <scope>NUCLEOTIDE SEQUENCE [LARGE SCALE GENOMIC DNA]</scope>
    <source>
        <strain evidence="5 6">UAMH 10579</strain>
    </source>
</reference>
<feature type="signal peptide" evidence="3">
    <location>
        <begin position="1"/>
        <end position="22"/>
    </location>
</feature>
<sequence>MSLSHCFLLVTAVSRLLAGAAATPILTVSNAAPVVDLGYSQYEGTTLSSEVDQYLGMRFAAPPLGNLRFRAPQEPAATTGIQEAKTLQTVCLGNGVQLPSTLQSEDCLFANVWTPASATITSKLPVWIYIQGGGYASDSNGRYNGSTVVEQSGQNVVVVMFNYRVAAFGFLASEKIRANGDLNAGLLDQQLLFRWVKKYIQQFGGDPDHVVIHGASAGAGSVALHLLAYGGRNDDLFIGAIGESVFLPTSPKVSELEWQFDQFVSDASCAGSADELECLRSQNTTTLQAANKGRPYPGQSKSPNWYWTPTIDGDFLQDYPYKLLEQGKFVKVPIMVGDDTDEGTSFADNAASLADVATFMTRNYPRLSANDTDAINAQYPLMSPLPKHNPYFPSASAAYGESTFICPGNFICNSFATHVSPNKVWNYRYNVNSTNYDDAGLGVVHTIETQAVFGPGNVGETPAADIQSGITTVNRNIVPVVMNYWISFVRALDPNTYRFASAPRWGEFGDGRDGGRRLRFETNATEMEVVPRDQVERCEFWKDLAVVMEQ</sequence>
<evidence type="ECO:0000313" key="6">
    <source>
        <dbReference type="Proteomes" id="UP000091956"/>
    </source>
</evidence>
<feature type="domain" description="Carboxylesterase type B" evidence="4">
    <location>
        <begin position="33"/>
        <end position="541"/>
    </location>
</feature>
<gene>
    <name evidence="5" type="ORF">VE01_08506</name>
</gene>
<dbReference type="GO" id="GO:0052689">
    <property type="term" value="F:carboxylic ester hydrolase activity"/>
    <property type="evidence" value="ECO:0007669"/>
    <property type="project" value="TreeGrafter"/>
</dbReference>
<dbReference type="InterPro" id="IPR029058">
    <property type="entry name" value="AB_hydrolase_fold"/>
</dbReference>
<dbReference type="AlphaFoldDB" id="A0A1B8GDH0"/>
<dbReference type="InterPro" id="IPR019826">
    <property type="entry name" value="Carboxylesterase_B_AS"/>
</dbReference>
<name>A0A1B8GDH0_9PEZI</name>
<dbReference type="RefSeq" id="XP_018127611.1">
    <property type="nucleotide sequence ID" value="XM_018277927.1"/>
</dbReference>
<dbReference type="PANTHER" id="PTHR43918:SF4">
    <property type="entry name" value="CARBOXYLIC ESTER HYDROLASE"/>
    <property type="match status" value="1"/>
</dbReference>
<dbReference type="PROSITE" id="PS00122">
    <property type="entry name" value="CARBOXYLESTERASE_B_1"/>
    <property type="match status" value="1"/>
</dbReference>
<dbReference type="EC" id="3.1.1.-" evidence="3"/>
<reference evidence="6" key="2">
    <citation type="journal article" date="2018" name="Nat. Commun.">
        <title>Extreme sensitivity to ultraviolet light in the fungal pathogen causing white-nose syndrome of bats.</title>
        <authorList>
            <person name="Palmer J.M."/>
            <person name="Drees K.P."/>
            <person name="Foster J.T."/>
            <person name="Lindner D.L."/>
        </authorList>
    </citation>
    <scope>NUCLEOTIDE SEQUENCE [LARGE SCALE GENOMIC DNA]</scope>
    <source>
        <strain evidence="6">UAMH 10579</strain>
    </source>
</reference>